<name>A0A6M3IHU5_9ZZZZ</name>
<gene>
    <name evidence="1" type="ORF">MM415B01939_0006</name>
    <name evidence="2" type="ORF">TM448B01849_0009</name>
</gene>
<dbReference type="AlphaFoldDB" id="A0A6M3IHU5"/>
<sequence>MKAQNEISRTVPGDGNYVIGPYNVQKTRLRHLSNAYDFAQFPVIWDGTQIVHRYPDGLQFAFHDKGTQTLREPAVAATGMDYAYDQTSDDGWEWCLEPVTTKGIEGITKFTVGAAAFYAKLRFSIADVSGTDDCAFGFRKVEAFQANLDDYDEMATLNVISGNITIETIINAATTVTTDTTDDWANLGIHTLEVYVSKAGAVTYKIDGVVPTTTKAFSFDTSEVVTPFMFFLNAADLADSLILEELEYGLQ</sequence>
<accession>A0A6M3IHU5</accession>
<organism evidence="1">
    <name type="scientific">viral metagenome</name>
    <dbReference type="NCBI Taxonomy" id="1070528"/>
    <lineage>
        <taxon>unclassified sequences</taxon>
        <taxon>metagenomes</taxon>
        <taxon>organismal metagenomes</taxon>
    </lineage>
</organism>
<evidence type="ECO:0000313" key="2">
    <source>
        <dbReference type="EMBL" id="QJI00154.1"/>
    </source>
</evidence>
<protein>
    <submittedName>
        <fullName evidence="1">Uncharacterized protein</fullName>
    </submittedName>
</protein>
<dbReference type="EMBL" id="MT144832">
    <property type="protein sequence ID" value="QJI00154.1"/>
    <property type="molecule type" value="Genomic_DNA"/>
</dbReference>
<dbReference type="EMBL" id="MT141196">
    <property type="protein sequence ID" value="QJA56042.1"/>
    <property type="molecule type" value="Genomic_DNA"/>
</dbReference>
<reference evidence="1" key="1">
    <citation type="submission" date="2020-03" db="EMBL/GenBank/DDBJ databases">
        <title>The deep terrestrial virosphere.</title>
        <authorList>
            <person name="Holmfeldt K."/>
            <person name="Nilsson E."/>
            <person name="Simone D."/>
            <person name="Lopez-Fernandez M."/>
            <person name="Wu X."/>
            <person name="de Brujin I."/>
            <person name="Lundin D."/>
            <person name="Andersson A."/>
            <person name="Bertilsson S."/>
            <person name="Dopson M."/>
        </authorList>
    </citation>
    <scope>NUCLEOTIDE SEQUENCE</scope>
    <source>
        <strain evidence="1">MM415B01939</strain>
        <strain evidence="2">TM448B01849</strain>
    </source>
</reference>
<evidence type="ECO:0000313" key="1">
    <source>
        <dbReference type="EMBL" id="QJA56042.1"/>
    </source>
</evidence>
<proteinExistence type="predicted"/>